<feature type="region of interest" description="Disordered" evidence="1">
    <location>
        <begin position="59"/>
        <end position="88"/>
    </location>
</feature>
<accession>A0A4Y9KUT9</accession>
<evidence type="ECO:0000256" key="1">
    <source>
        <dbReference type="SAM" id="MobiDB-lite"/>
    </source>
</evidence>
<feature type="region of interest" description="Disordered" evidence="1">
    <location>
        <begin position="1"/>
        <end position="35"/>
    </location>
</feature>
<keyword evidence="3" id="KW-1185">Reference proteome</keyword>
<dbReference type="Proteomes" id="UP000298225">
    <property type="component" value="Unassembled WGS sequence"/>
</dbReference>
<evidence type="ECO:0000313" key="3">
    <source>
        <dbReference type="Proteomes" id="UP000298225"/>
    </source>
</evidence>
<sequence>MVTTGAAECEELKANPSFRRDHSRDEGRINPIRPGPFEYQGCARVPRCGQNYRIGARESPLRHGRACPGHPRLATRHQERGCPGQARA</sequence>
<dbReference type="AlphaFoldDB" id="A0A4Y9KUT9"/>
<protein>
    <submittedName>
        <fullName evidence="2">Uncharacterized protein</fullName>
    </submittedName>
</protein>
<reference evidence="2 3" key="1">
    <citation type="submission" date="2019-03" db="EMBL/GenBank/DDBJ databases">
        <title>Bradyrhizobium strains diversity isolated from Chamaecrista fasciculata.</title>
        <authorList>
            <person name="Urquiaga M.C.O."/>
            <person name="Hungria M."/>
            <person name="Delamuta J.R.M."/>
        </authorList>
    </citation>
    <scope>NUCLEOTIDE SEQUENCE [LARGE SCALE GENOMIC DNA]</scope>
    <source>
        <strain evidence="2 3">CNPSo 3424</strain>
    </source>
</reference>
<evidence type="ECO:0000313" key="2">
    <source>
        <dbReference type="EMBL" id="TFV35100.1"/>
    </source>
</evidence>
<comment type="caution">
    <text evidence="2">The sequence shown here is derived from an EMBL/GenBank/DDBJ whole genome shotgun (WGS) entry which is preliminary data.</text>
</comment>
<gene>
    <name evidence="2" type="ORF">E4K66_28275</name>
</gene>
<dbReference type="EMBL" id="SPQU01000016">
    <property type="protein sequence ID" value="TFV35100.1"/>
    <property type="molecule type" value="Genomic_DNA"/>
</dbReference>
<organism evidence="2 3">
    <name type="scientific">Bradyrhizobium frederickii</name>
    <dbReference type="NCBI Taxonomy" id="2560054"/>
    <lineage>
        <taxon>Bacteria</taxon>
        <taxon>Pseudomonadati</taxon>
        <taxon>Pseudomonadota</taxon>
        <taxon>Alphaproteobacteria</taxon>
        <taxon>Hyphomicrobiales</taxon>
        <taxon>Nitrobacteraceae</taxon>
        <taxon>Bradyrhizobium</taxon>
    </lineage>
</organism>
<name>A0A4Y9KUT9_9BRAD</name>
<feature type="compositionally biased region" description="Basic and acidic residues" evidence="1">
    <location>
        <begin position="10"/>
        <end position="28"/>
    </location>
</feature>
<proteinExistence type="predicted"/>